<keyword evidence="4" id="KW-0378">Hydrolase</keyword>
<dbReference type="PANTHER" id="PTHR18934">
    <property type="entry name" value="ATP-DEPENDENT RNA HELICASE"/>
    <property type="match status" value="1"/>
</dbReference>
<dbReference type="GO" id="GO:0003723">
    <property type="term" value="F:RNA binding"/>
    <property type="evidence" value="ECO:0007669"/>
    <property type="project" value="TreeGrafter"/>
</dbReference>
<evidence type="ECO:0000256" key="1">
    <source>
        <dbReference type="ARBA" id="ARBA00004123"/>
    </source>
</evidence>
<dbReference type="Gene3D" id="3.40.50.300">
    <property type="entry name" value="P-loop containing nucleotide triphosphate hydrolases"/>
    <property type="match status" value="1"/>
</dbReference>
<accession>A0AAE2CIY0</accession>
<organism evidence="10 11">
    <name type="scientific">Sesamum alatum</name>
    <dbReference type="NCBI Taxonomy" id="300844"/>
    <lineage>
        <taxon>Eukaryota</taxon>
        <taxon>Viridiplantae</taxon>
        <taxon>Streptophyta</taxon>
        <taxon>Embryophyta</taxon>
        <taxon>Tracheophyta</taxon>
        <taxon>Spermatophyta</taxon>
        <taxon>Magnoliopsida</taxon>
        <taxon>eudicotyledons</taxon>
        <taxon>Gunneridae</taxon>
        <taxon>Pentapetalae</taxon>
        <taxon>asterids</taxon>
        <taxon>lamiids</taxon>
        <taxon>Lamiales</taxon>
        <taxon>Pedaliaceae</taxon>
        <taxon>Sesamum</taxon>
    </lineage>
</organism>
<dbReference type="SUPFAM" id="SSF52540">
    <property type="entry name" value="P-loop containing nucleoside triphosphate hydrolases"/>
    <property type="match status" value="1"/>
</dbReference>
<dbReference type="GO" id="GO:0000398">
    <property type="term" value="P:mRNA splicing, via spliceosome"/>
    <property type="evidence" value="ECO:0007669"/>
    <property type="project" value="UniProtKB-ARBA"/>
</dbReference>
<dbReference type="GO" id="GO:0003724">
    <property type="term" value="F:RNA helicase activity"/>
    <property type="evidence" value="ECO:0007669"/>
    <property type="project" value="UniProtKB-EC"/>
</dbReference>
<gene>
    <name evidence="10" type="ORF">Salat_1968900</name>
</gene>
<sequence>MKGYNLRMGMDALQVFPISRAAVDQRAGCIGRTGPGTCYRLIESAYLNEMLPSPVPEIQRTNLGNVVLLLKSLKIDNLLDFGFMDPPSQENILNSMYRLWVLGALNNVGDLTDLGWKMVEFPLDPHLAKMLLIGEQLGCINEVLTIVLMLSVPPVFFRPKDRIEESDAAREKFFVPESDHLTLLNV</sequence>
<evidence type="ECO:0000256" key="5">
    <source>
        <dbReference type="ARBA" id="ARBA00022806"/>
    </source>
</evidence>
<proteinExistence type="predicted"/>
<dbReference type="InterPro" id="IPR048333">
    <property type="entry name" value="HA2_WH"/>
</dbReference>
<comment type="catalytic activity">
    <reaction evidence="8">
        <text>ATP + H2O = ADP + phosphate + H(+)</text>
        <dbReference type="Rhea" id="RHEA:13065"/>
        <dbReference type="ChEBI" id="CHEBI:15377"/>
        <dbReference type="ChEBI" id="CHEBI:15378"/>
        <dbReference type="ChEBI" id="CHEBI:30616"/>
        <dbReference type="ChEBI" id="CHEBI:43474"/>
        <dbReference type="ChEBI" id="CHEBI:456216"/>
        <dbReference type="EC" id="3.6.4.13"/>
    </reaction>
</comment>
<evidence type="ECO:0000313" key="10">
    <source>
        <dbReference type="EMBL" id="KAK4423860.1"/>
    </source>
</evidence>
<dbReference type="SMART" id="SM00847">
    <property type="entry name" value="HA2"/>
    <property type="match status" value="1"/>
</dbReference>
<dbReference type="EC" id="3.6.4.13" evidence="2"/>
<dbReference type="Gene3D" id="1.20.120.1080">
    <property type="match status" value="1"/>
</dbReference>
<keyword evidence="11" id="KW-1185">Reference proteome</keyword>
<comment type="subcellular location">
    <subcellularLocation>
        <location evidence="1">Nucleus</location>
    </subcellularLocation>
</comment>
<reference evidence="10" key="2">
    <citation type="journal article" date="2024" name="Plant">
        <title>Genomic evolution and insights into agronomic trait innovations of Sesamum species.</title>
        <authorList>
            <person name="Miao H."/>
            <person name="Wang L."/>
            <person name="Qu L."/>
            <person name="Liu H."/>
            <person name="Sun Y."/>
            <person name="Le M."/>
            <person name="Wang Q."/>
            <person name="Wei S."/>
            <person name="Zheng Y."/>
            <person name="Lin W."/>
            <person name="Duan Y."/>
            <person name="Cao H."/>
            <person name="Xiong S."/>
            <person name="Wang X."/>
            <person name="Wei L."/>
            <person name="Li C."/>
            <person name="Ma Q."/>
            <person name="Ju M."/>
            <person name="Zhao R."/>
            <person name="Li G."/>
            <person name="Mu C."/>
            <person name="Tian Q."/>
            <person name="Mei H."/>
            <person name="Zhang T."/>
            <person name="Gao T."/>
            <person name="Zhang H."/>
        </authorList>
    </citation>
    <scope>NUCLEOTIDE SEQUENCE</scope>
    <source>
        <strain evidence="10">3651</strain>
    </source>
</reference>
<dbReference type="Pfam" id="PF04408">
    <property type="entry name" value="WHD_HA2"/>
    <property type="match status" value="1"/>
</dbReference>
<dbReference type="FunFam" id="1.20.120.1080:FF:000018">
    <property type="entry name" value="Pre-mRNA-splicing factor ATP-dependent RNA helicase prp16"/>
    <property type="match status" value="1"/>
</dbReference>
<dbReference type="EMBL" id="JACGWO010000007">
    <property type="protein sequence ID" value="KAK4423860.1"/>
    <property type="molecule type" value="Genomic_DNA"/>
</dbReference>
<dbReference type="InterPro" id="IPR027417">
    <property type="entry name" value="P-loop_NTPase"/>
</dbReference>
<evidence type="ECO:0000256" key="2">
    <source>
        <dbReference type="ARBA" id="ARBA00012552"/>
    </source>
</evidence>
<feature type="domain" description="Helicase-associated" evidence="9">
    <location>
        <begin position="94"/>
        <end position="184"/>
    </location>
</feature>
<dbReference type="Pfam" id="PF21010">
    <property type="entry name" value="HA2_C"/>
    <property type="match status" value="1"/>
</dbReference>
<evidence type="ECO:0000256" key="3">
    <source>
        <dbReference type="ARBA" id="ARBA00022741"/>
    </source>
</evidence>
<name>A0AAE2CIY0_9LAMI</name>
<dbReference type="GO" id="GO:0016787">
    <property type="term" value="F:hydrolase activity"/>
    <property type="evidence" value="ECO:0007669"/>
    <property type="project" value="UniProtKB-KW"/>
</dbReference>
<dbReference type="PANTHER" id="PTHR18934:SF91">
    <property type="entry name" value="PRE-MRNA-SPLICING FACTOR ATP-DEPENDENT RNA HELICASE PRP16"/>
    <property type="match status" value="1"/>
</dbReference>
<dbReference type="GO" id="GO:0005524">
    <property type="term" value="F:ATP binding"/>
    <property type="evidence" value="ECO:0007669"/>
    <property type="project" value="UniProtKB-KW"/>
</dbReference>
<dbReference type="AlphaFoldDB" id="A0AAE2CIY0"/>
<keyword evidence="5 10" id="KW-0347">Helicase</keyword>
<evidence type="ECO:0000256" key="7">
    <source>
        <dbReference type="ARBA" id="ARBA00023242"/>
    </source>
</evidence>
<dbReference type="FunFam" id="1.10.10.2130:FF:000001">
    <property type="entry name" value="Pre-mRNA-splicing factor ATP-dependent RNA helicase"/>
    <property type="match status" value="1"/>
</dbReference>
<protein>
    <recommendedName>
        <fullName evidence="2">RNA helicase</fullName>
        <ecNumber evidence="2">3.6.4.13</ecNumber>
    </recommendedName>
</protein>
<dbReference type="Proteomes" id="UP001293254">
    <property type="component" value="Unassembled WGS sequence"/>
</dbReference>
<reference evidence="10" key="1">
    <citation type="submission" date="2020-06" db="EMBL/GenBank/DDBJ databases">
        <authorList>
            <person name="Li T."/>
            <person name="Hu X."/>
            <person name="Zhang T."/>
            <person name="Song X."/>
            <person name="Zhang H."/>
            <person name="Dai N."/>
            <person name="Sheng W."/>
            <person name="Hou X."/>
            <person name="Wei L."/>
        </authorList>
    </citation>
    <scope>NUCLEOTIDE SEQUENCE</scope>
    <source>
        <strain evidence="10">3651</strain>
        <tissue evidence="10">Leaf</tissue>
    </source>
</reference>
<keyword evidence="6" id="KW-0067">ATP-binding</keyword>
<evidence type="ECO:0000259" key="9">
    <source>
        <dbReference type="SMART" id="SM00847"/>
    </source>
</evidence>
<evidence type="ECO:0000256" key="4">
    <source>
        <dbReference type="ARBA" id="ARBA00022801"/>
    </source>
</evidence>
<dbReference type="InterPro" id="IPR007502">
    <property type="entry name" value="Helicase-assoc_dom"/>
</dbReference>
<keyword evidence="3" id="KW-0547">Nucleotide-binding</keyword>
<comment type="caution">
    <text evidence="10">The sequence shown here is derived from an EMBL/GenBank/DDBJ whole genome shotgun (WGS) entry which is preliminary data.</text>
</comment>
<evidence type="ECO:0000313" key="11">
    <source>
        <dbReference type="Proteomes" id="UP001293254"/>
    </source>
</evidence>
<keyword evidence="7" id="KW-0539">Nucleus</keyword>
<dbReference type="GO" id="GO:0005634">
    <property type="term" value="C:nucleus"/>
    <property type="evidence" value="ECO:0007669"/>
    <property type="project" value="UniProtKB-SubCell"/>
</dbReference>
<evidence type="ECO:0000256" key="6">
    <source>
        <dbReference type="ARBA" id="ARBA00022840"/>
    </source>
</evidence>
<evidence type="ECO:0000256" key="8">
    <source>
        <dbReference type="ARBA" id="ARBA00047984"/>
    </source>
</evidence>